<dbReference type="AlphaFoldDB" id="A0A494Z269"/>
<dbReference type="RefSeq" id="WP_121129974.1">
    <property type="nucleotide sequence ID" value="NZ_JBHUFK010000003.1"/>
</dbReference>
<dbReference type="FunFam" id="3.20.19.10:FF:000003">
    <property type="entry name" value="3-isopropylmalate dehydratase small subunit"/>
    <property type="match status" value="1"/>
</dbReference>
<dbReference type="InterPro" id="IPR004431">
    <property type="entry name" value="3-IsopropMal_deHydase_ssu"/>
</dbReference>
<evidence type="ECO:0000256" key="3">
    <source>
        <dbReference type="ARBA" id="ARBA00004729"/>
    </source>
</evidence>
<gene>
    <name evidence="10 12" type="primary">leuD</name>
    <name evidence="12" type="ORF">D8M05_06810</name>
</gene>
<dbReference type="HAMAP" id="MF_01031">
    <property type="entry name" value="LeuD_type1"/>
    <property type="match status" value="1"/>
</dbReference>
<dbReference type="Proteomes" id="UP000281813">
    <property type="component" value="Unassembled WGS sequence"/>
</dbReference>
<dbReference type="GO" id="GO:0009316">
    <property type="term" value="C:3-isopropylmalate dehydratase complex"/>
    <property type="evidence" value="ECO:0007669"/>
    <property type="project" value="InterPro"/>
</dbReference>
<evidence type="ECO:0000256" key="1">
    <source>
        <dbReference type="ARBA" id="ARBA00000491"/>
    </source>
</evidence>
<dbReference type="InterPro" id="IPR015928">
    <property type="entry name" value="Aconitase/3IPM_dehydase_swvl"/>
</dbReference>
<dbReference type="OrthoDB" id="9777465at2"/>
<dbReference type="PANTHER" id="PTHR43345">
    <property type="entry name" value="3-ISOPROPYLMALATE DEHYDRATASE SMALL SUBUNIT 2-RELATED-RELATED"/>
    <property type="match status" value="1"/>
</dbReference>
<keyword evidence="9 10" id="KW-0100">Branched-chain amino acid biosynthesis</keyword>
<dbReference type="InterPro" id="IPR000573">
    <property type="entry name" value="AconitaseA/IPMdHydase_ssu_swvl"/>
</dbReference>
<comment type="function">
    <text evidence="2 10">Catalyzes the isomerization between 2-isopropylmalate and 3-isopropylmalate, via the formation of 2-isopropylmaleate.</text>
</comment>
<keyword evidence="6 10" id="KW-0432">Leucine biosynthesis</keyword>
<dbReference type="Pfam" id="PF00694">
    <property type="entry name" value="Aconitase_C"/>
    <property type="match status" value="1"/>
</dbReference>
<reference evidence="12 13" key="1">
    <citation type="journal article" date="2015" name="Antonie Van Leeuwenhoek">
        <title>Oceanobacillus bengalensis sp. nov., a bacterium isolated from seawater of the Bay of Bengal.</title>
        <authorList>
            <person name="Yongchang O."/>
            <person name="Xiang W."/>
            <person name="Wang G."/>
        </authorList>
    </citation>
    <scope>NUCLEOTIDE SEQUENCE [LARGE SCALE GENOMIC DNA]</scope>
    <source>
        <strain evidence="12 13">MCCC 1K00260</strain>
    </source>
</reference>
<name>A0A494Z269_9BACI</name>
<comment type="similarity">
    <text evidence="4 10">Belongs to the LeuD family. LeuD type 1 subfamily.</text>
</comment>
<dbReference type="UniPathway" id="UPA00048">
    <property type="reaction ID" value="UER00071"/>
</dbReference>
<evidence type="ECO:0000256" key="5">
    <source>
        <dbReference type="ARBA" id="ARBA00011271"/>
    </source>
</evidence>
<dbReference type="EMBL" id="RBZO01000008">
    <property type="protein sequence ID" value="RKQ16583.1"/>
    <property type="molecule type" value="Genomic_DNA"/>
</dbReference>
<organism evidence="12 13">
    <name type="scientific">Oceanobacillus bengalensis</name>
    <dbReference type="NCBI Taxonomy" id="1435466"/>
    <lineage>
        <taxon>Bacteria</taxon>
        <taxon>Bacillati</taxon>
        <taxon>Bacillota</taxon>
        <taxon>Bacilli</taxon>
        <taxon>Bacillales</taxon>
        <taxon>Bacillaceae</taxon>
        <taxon>Oceanobacillus</taxon>
    </lineage>
</organism>
<keyword evidence="7 10" id="KW-0028">Amino-acid biosynthesis</keyword>
<dbReference type="InterPro" id="IPR033940">
    <property type="entry name" value="IPMI_Swivel"/>
</dbReference>
<evidence type="ECO:0000256" key="10">
    <source>
        <dbReference type="HAMAP-Rule" id="MF_01031"/>
    </source>
</evidence>
<dbReference type="InterPro" id="IPR050075">
    <property type="entry name" value="LeuD"/>
</dbReference>
<evidence type="ECO:0000256" key="8">
    <source>
        <dbReference type="ARBA" id="ARBA00023239"/>
    </source>
</evidence>
<dbReference type="NCBIfam" id="NF002458">
    <property type="entry name" value="PRK01641.1"/>
    <property type="match status" value="1"/>
</dbReference>
<sequence>MEAFKKHDGFAFPLNRTNVDTDQIIPKQFLKRIERTGFGAYLFYNWRFDNEGKKRADFDLNKKQFDGSSILLAGENFGCGSSREHAPWSLLDYGFKVIIAPSFADIFHNNALKNGLLLIQMEEKQMLEWMKQAEDGTFKLSVDLENQTITDEEGTVVGFSIPAYHKEKLLNGWDDIALTLQLKKKIEDYENARLV</sequence>
<protein>
    <recommendedName>
        <fullName evidence="10">3-isopropylmalate dehydratase small subunit</fullName>
        <ecNumber evidence="10">4.2.1.33</ecNumber>
    </recommendedName>
    <alternativeName>
        <fullName evidence="10">Alpha-IPM isomerase</fullName>
        <shortName evidence="10">IPMI</shortName>
    </alternativeName>
    <alternativeName>
        <fullName evidence="10">Isopropylmalate isomerase</fullName>
    </alternativeName>
</protein>
<comment type="subunit">
    <text evidence="5 10">Heterodimer of LeuC and LeuD.</text>
</comment>
<evidence type="ECO:0000256" key="6">
    <source>
        <dbReference type="ARBA" id="ARBA00022430"/>
    </source>
</evidence>
<keyword evidence="13" id="KW-1185">Reference proteome</keyword>
<evidence type="ECO:0000256" key="2">
    <source>
        <dbReference type="ARBA" id="ARBA00002695"/>
    </source>
</evidence>
<evidence type="ECO:0000313" key="13">
    <source>
        <dbReference type="Proteomes" id="UP000281813"/>
    </source>
</evidence>
<comment type="pathway">
    <text evidence="3 10">Amino-acid biosynthesis; L-leucine biosynthesis; L-leucine from 3-methyl-2-oxobutanoate: step 2/4.</text>
</comment>
<dbReference type="PANTHER" id="PTHR43345:SF5">
    <property type="entry name" value="3-ISOPROPYLMALATE DEHYDRATASE SMALL SUBUNIT"/>
    <property type="match status" value="1"/>
</dbReference>
<dbReference type="GO" id="GO:0003861">
    <property type="term" value="F:3-isopropylmalate dehydratase activity"/>
    <property type="evidence" value="ECO:0007669"/>
    <property type="project" value="UniProtKB-UniRule"/>
</dbReference>
<comment type="caution">
    <text evidence="12">The sequence shown here is derived from an EMBL/GenBank/DDBJ whole genome shotgun (WGS) entry which is preliminary data.</text>
</comment>
<evidence type="ECO:0000256" key="7">
    <source>
        <dbReference type="ARBA" id="ARBA00022605"/>
    </source>
</evidence>
<evidence type="ECO:0000256" key="4">
    <source>
        <dbReference type="ARBA" id="ARBA00009845"/>
    </source>
</evidence>
<feature type="domain" description="Aconitase A/isopropylmalate dehydratase small subunit swivel" evidence="11">
    <location>
        <begin position="1"/>
        <end position="123"/>
    </location>
</feature>
<proteinExistence type="inferred from homology"/>
<evidence type="ECO:0000256" key="9">
    <source>
        <dbReference type="ARBA" id="ARBA00023304"/>
    </source>
</evidence>
<dbReference type="Gene3D" id="3.20.19.10">
    <property type="entry name" value="Aconitase, domain 4"/>
    <property type="match status" value="1"/>
</dbReference>
<dbReference type="GO" id="GO:0009098">
    <property type="term" value="P:L-leucine biosynthetic process"/>
    <property type="evidence" value="ECO:0007669"/>
    <property type="project" value="UniProtKB-UniRule"/>
</dbReference>
<accession>A0A494Z269</accession>
<dbReference type="NCBIfam" id="TIGR00171">
    <property type="entry name" value="leuD"/>
    <property type="match status" value="1"/>
</dbReference>
<evidence type="ECO:0000259" key="11">
    <source>
        <dbReference type="Pfam" id="PF00694"/>
    </source>
</evidence>
<comment type="catalytic activity">
    <reaction evidence="1 10">
        <text>(2R,3S)-3-isopropylmalate = (2S)-2-isopropylmalate</text>
        <dbReference type="Rhea" id="RHEA:32287"/>
        <dbReference type="ChEBI" id="CHEBI:1178"/>
        <dbReference type="ChEBI" id="CHEBI:35121"/>
        <dbReference type="EC" id="4.2.1.33"/>
    </reaction>
</comment>
<dbReference type="SUPFAM" id="SSF52016">
    <property type="entry name" value="LeuD/IlvD-like"/>
    <property type="match status" value="1"/>
</dbReference>
<dbReference type="EC" id="4.2.1.33" evidence="10"/>
<keyword evidence="8 10" id="KW-0456">Lyase</keyword>
<dbReference type="CDD" id="cd01577">
    <property type="entry name" value="IPMI_Swivel"/>
    <property type="match status" value="1"/>
</dbReference>
<evidence type="ECO:0000313" key="12">
    <source>
        <dbReference type="EMBL" id="RKQ16583.1"/>
    </source>
</evidence>